<dbReference type="Gene3D" id="3.30.70.20">
    <property type="match status" value="1"/>
</dbReference>
<accession>A0A9W6GJJ7</accession>
<evidence type="ECO:0000256" key="1">
    <source>
        <dbReference type="ARBA" id="ARBA00022723"/>
    </source>
</evidence>
<reference evidence="5" key="1">
    <citation type="submission" date="2022-12" db="EMBL/GenBank/DDBJ databases">
        <title>Reference genome sequencing for broad-spectrum identification of bacterial and archaeal isolates by mass spectrometry.</title>
        <authorList>
            <person name="Sekiguchi Y."/>
            <person name="Tourlousse D.M."/>
        </authorList>
    </citation>
    <scope>NUCLEOTIDE SEQUENCE</scope>
    <source>
        <strain evidence="5">10succ1</strain>
    </source>
</reference>
<keyword evidence="2" id="KW-0408">Iron</keyword>
<dbReference type="InterPro" id="IPR017900">
    <property type="entry name" value="4Fe4S_Fe_S_CS"/>
</dbReference>
<dbReference type="PROSITE" id="PS51379">
    <property type="entry name" value="4FE4S_FER_2"/>
    <property type="match status" value="1"/>
</dbReference>
<dbReference type="InterPro" id="IPR017896">
    <property type="entry name" value="4Fe4S_Fe-S-bd"/>
</dbReference>
<dbReference type="EMBL" id="BSDY01000003">
    <property type="protein sequence ID" value="GLI55330.1"/>
    <property type="molecule type" value="Genomic_DNA"/>
</dbReference>
<name>A0A9W6GJJ7_9FUSO</name>
<keyword evidence="1" id="KW-0479">Metal-binding</keyword>
<feature type="domain" description="4Fe-4S ferredoxin-type" evidence="4">
    <location>
        <begin position="303"/>
        <end position="334"/>
    </location>
</feature>
<dbReference type="PANTHER" id="PTHR42827">
    <property type="entry name" value="IRON-SULFUR CLUSTER-BINDING PROTEIN-RELATED"/>
    <property type="match status" value="1"/>
</dbReference>
<dbReference type="PANTHER" id="PTHR42827:SF1">
    <property type="entry name" value="IRON-SULFUR CLUSTER-BINDING PROTEIN"/>
    <property type="match status" value="1"/>
</dbReference>
<keyword evidence="3" id="KW-0411">Iron-sulfur</keyword>
<proteinExistence type="predicted"/>
<dbReference type="GO" id="GO:0051536">
    <property type="term" value="F:iron-sulfur cluster binding"/>
    <property type="evidence" value="ECO:0007669"/>
    <property type="project" value="UniProtKB-KW"/>
</dbReference>
<sequence>MGIIKKKYRHFLPFAPRLIKNCIKYKIRGYEPPEFSYMWELEKGNKIYRWDWEDYGRSKFSPENYGKEITDTNPYYGIDVDDFDLYSETYPPGLMPAPLWSEDMHYIGDVFYPTLTRATGRAIPYPKLLKGLNRMNTEWPRGRKSPQVAEDRERDLSRLACEIKKYGEGVGAAAIGITKVDRRSIAEESDELVPYDTLIMIANEMDYEQTMELPEPGHKTREHAIFKAYEQAGSRAHLIADFIRGRGYEAVAYVGLDGVIKYPPHAANAGMGSFGSHAVLITPQAGMRARFSAVAVNADLPLDKPRDYNIEQFCGYCRMCHKVCPSKAVPWESTMWKGIRRRKINQKRCLPMFEKHEDCGICQKNCPFSVFGYEKIQKNIVPSYYQYNQMNLED</sequence>
<dbReference type="Proteomes" id="UP001144471">
    <property type="component" value="Unassembled WGS sequence"/>
</dbReference>
<evidence type="ECO:0000256" key="3">
    <source>
        <dbReference type="ARBA" id="ARBA00023014"/>
    </source>
</evidence>
<protein>
    <recommendedName>
        <fullName evidence="4">4Fe-4S ferredoxin-type domain-containing protein</fullName>
    </recommendedName>
</protein>
<gene>
    <name evidence="5" type="ORF">PM10SUCC1_08440</name>
</gene>
<evidence type="ECO:0000256" key="2">
    <source>
        <dbReference type="ARBA" id="ARBA00023004"/>
    </source>
</evidence>
<dbReference type="SUPFAM" id="SSF54862">
    <property type="entry name" value="4Fe-4S ferredoxins"/>
    <property type="match status" value="1"/>
</dbReference>
<comment type="caution">
    <text evidence="5">The sequence shown here is derived from an EMBL/GenBank/DDBJ whole genome shotgun (WGS) entry which is preliminary data.</text>
</comment>
<evidence type="ECO:0000259" key="4">
    <source>
        <dbReference type="PROSITE" id="PS51379"/>
    </source>
</evidence>
<dbReference type="RefSeq" id="WP_281833706.1">
    <property type="nucleotide sequence ID" value="NZ_BSDY01000003.1"/>
</dbReference>
<keyword evidence="6" id="KW-1185">Reference proteome</keyword>
<dbReference type="AlphaFoldDB" id="A0A9W6GJJ7"/>
<dbReference type="GO" id="GO:0046872">
    <property type="term" value="F:metal ion binding"/>
    <property type="evidence" value="ECO:0007669"/>
    <property type="project" value="UniProtKB-KW"/>
</dbReference>
<evidence type="ECO:0000313" key="5">
    <source>
        <dbReference type="EMBL" id="GLI55330.1"/>
    </source>
</evidence>
<organism evidence="5 6">
    <name type="scientific">Propionigenium maris DSM 9537</name>
    <dbReference type="NCBI Taxonomy" id="1123000"/>
    <lineage>
        <taxon>Bacteria</taxon>
        <taxon>Fusobacteriati</taxon>
        <taxon>Fusobacteriota</taxon>
        <taxon>Fusobacteriia</taxon>
        <taxon>Fusobacteriales</taxon>
        <taxon>Fusobacteriaceae</taxon>
        <taxon>Propionigenium</taxon>
    </lineage>
</organism>
<dbReference type="PROSITE" id="PS00198">
    <property type="entry name" value="4FE4S_FER_1"/>
    <property type="match status" value="1"/>
</dbReference>
<evidence type="ECO:0000313" key="6">
    <source>
        <dbReference type="Proteomes" id="UP001144471"/>
    </source>
</evidence>